<dbReference type="InterPro" id="IPR001128">
    <property type="entry name" value="Cyt_P450"/>
</dbReference>
<keyword evidence="7 9" id="KW-0408">Iron</keyword>
<dbReference type="PRINTS" id="PR00463">
    <property type="entry name" value="EP450I"/>
</dbReference>
<evidence type="ECO:0000256" key="8">
    <source>
        <dbReference type="ARBA" id="ARBA00023033"/>
    </source>
</evidence>
<dbReference type="EMBL" id="LUEZ02000014">
    <property type="protein sequence ID" value="RDB27732.1"/>
    <property type="molecule type" value="Genomic_DNA"/>
</dbReference>
<dbReference type="AlphaFoldDB" id="A0A369K2B9"/>
<dbReference type="Proteomes" id="UP000076154">
    <property type="component" value="Unassembled WGS sequence"/>
</dbReference>
<dbReference type="GO" id="GO:0016705">
    <property type="term" value="F:oxidoreductase activity, acting on paired donors, with incorporation or reduction of molecular oxygen"/>
    <property type="evidence" value="ECO:0007669"/>
    <property type="project" value="InterPro"/>
</dbReference>
<evidence type="ECO:0000256" key="1">
    <source>
        <dbReference type="ARBA" id="ARBA00001971"/>
    </source>
</evidence>
<evidence type="ECO:0000256" key="3">
    <source>
        <dbReference type="ARBA" id="ARBA00010617"/>
    </source>
</evidence>
<dbReference type="STRING" id="39966.A0A369K2B9"/>
<evidence type="ECO:0000313" key="12">
    <source>
        <dbReference type="Proteomes" id="UP000076154"/>
    </source>
</evidence>
<comment type="cofactor">
    <cofactor evidence="1 9">
        <name>heme</name>
        <dbReference type="ChEBI" id="CHEBI:30413"/>
    </cofactor>
</comment>
<dbReference type="PROSITE" id="PS00086">
    <property type="entry name" value="CYTOCHROME_P450"/>
    <property type="match status" value="1"/>
</dbReference>
<dbReference type="GO" id="GO:0020037">
    <property type="term" value="F:heme binding"/>
    <property type="evidence" value="ECO:0007669"/>
    <property type="project" value="InterPro"/>
</dbReference>
<evidence type="ECO:0000256" key="4">
    <source>
        <dbReference type="ARBA" id="ARBA00022617"/>
    </source>
</evidence>
<keyword evidence="6 10" id="KW-0560">Oxidoreductase</keyword>
<accession>A0A369K2B9</accession>
<dbReference type="OrthoDB" id="1055148at2759"/>
<evidence type="ECO:0000256" key="10">
    <source>
        <dbReference type="RuleBase" id="RU000461"/>
    </source>
</evidence>
<reference evidence="11" key="1">
    <citation type="submission" date="2018-04" db="EMBL/GenBank/DDBJ databases">
        <title>Whole genome sequencing of Hypsizygus marmoreus.</title>
        <authorList>
            <person name="Choi I.-G."/>
            <person name="Min B."/>
            <person name="Kim J.-G."/>
            <person name="Kim S."/>
            <person name="Oh Y.-L."/>
            <person name="Kong W.-S."/>
            <person name="Park H."/>
            <person name="Jeong J."/>
            <person name="Song E.-S."/>
        </authorList>
    </citation>
    <scope>NUCLEOTIDE SEQUENCE [LARGE SCALE GENOMIC DNA]</scope>
    <source>
        <strain evidence="11">51987-8</strain>
    </source>
</reference>
<evidence type="ECO:0000313" key="11">
    <source>
        <dbReference type="EMBL" id="RDB27732.1"/>
    </source>
</evidence>
<dbReference type="InterPro" id="IPR050364">
    <property type="entry name" value="Cytochrome_P450_fung"/>
</dbReference>
<comment type="caution">
    <text evidence="11">The sequence shown here is derived from an EMBL/GenBank/DDBJ whole genome shotgun (WGS) entry which is preliminary data.</text>
</comment>
<evidence type="ECO:0000256" key="5">
    <source>
        <dbReference type="ARBA" id="ARBA00022723"/>
    </source>
</evidence>
<keyword evidence="12" id="KW-1185">Reference proteome</keyword>
<keyword evidence="5 9" id="KW-0479">Metal-binding</keyword>
<evidence type="ECO:0000256" key="2">
    <source>
        <dbReference type="ARBA" id="ARBA00005179"/>
    </source>
</evidence>
<evidence type="ECO:0000256" key="6">
    <source>
        <dbReference type="ARBA" id="ARBA00023002"/>
    </source>
</evidence>
<name>A0A369K2B9_HYPMA</name>
<dbReference type="InterPro" id="IPR017972">
    <property type="entry name" value="Cyt_P450_CS"/>
</dbReference>
<feature type="binding site" description="axial binding residue" evidence="9">
    <location>
        <position position="447"/>
    </location>
    <ligand>
        <name>heme</name>
        <dbReference type="ChEBI" id="CHEBI:30413"/>
    </ligand>
    <ligandPart>
        <name>Fe</name>
        <dbReference type="ChEBI" id="CHEBI:18248"/>
    </ligandPart>
</feature>
<dbReference type="GO" id="GO:0005506">
    <property type="term" value="F:iron ion binding"/>
    <property type="evidence" value="ECO:0007669"/>
    <property type="project" value="InterPro"/>
</dbReference>
<dbReference type="PANTHER" id="PTHR46300">
    <property type="entry name" value="P450, PUTATIVE (EUROFUNG)-RELATED-RELATED"/>
    <property type="match status" value="1"/>
</dbReference>
<proteinExistence type="inferred from homology"/>
<keyword evidence="4 9" id="KW-0349">Heme</keyword>
<gene>
    <name evidence="11" type="primary">phacB_1</name>
    <name evidence="11" type="ORF">Hypma_003159</name>
</gene>
<dbReference type="GO" id="GO:0004497">
    <property type="term" value="F:monooxygenase activity"/>
    <property type="evidence" value="ECO:0007669"/>
    <property type="project" value="UniProtKB-KW"/>
</dbReference>
<dbReference type="Gene3D" id="1.10.630.10">
    <property type="entry name" value="Cytochrome P450"/>
    <property type="match status" value="1"/>
</dbReference>
<organism evidence="11 12">
    <name type="scientific">Hypsizygus marmoreus</name>
    <name type="common">White beech mushroom</name>
    <name type="synonym">Agaricus marmoreus</name>
    <dbReference type="NCBI Taxonomy" id="39966"/>
    <lineage>
        <taxon>Eukaryota</taxon>
        <taxon>Fungi</taxon>
        <taxon>Dikarya</taxon>
        <taxon>Basidiomycota</taxon>
        <taxon>Agaricomycotina</taxon>
        <taxon>Agaricomycetes</taxon>
        <taxon>Agaricomycetidae</taxon>
        <taxon>Agaricales</taxon>
        <taxon>Tricholomatineae</taxon>
        <taxon>Lyophyllaceae</taxon>
        <taxon>Hypsizygus</taxon>
    </lineage>
</organism>
<dbReference type="Pfam" id="PF00067">
    <property type="entry name" value="p450"/>
    <property type="match status" value="1"/>
</dbReference>
<sequence length="518" mass="57785">MSTLLEQGPTYLLQSPLATGAVVVAVLLGLISWSTTPPNAPDLPGPKGWPIVGSLFQRGKDPASTYQQWAKIYGPVFRMRLANKWVVVINGAEAGDELVGSAQYGSIFQSRPMPHTLGKLLGLASKKAVTLGTSPYDDLLKGKRRLSIASVSPAATKTYENIIERAAQYFVRGLNNANKQGGPIDAVPIFFDAAAVLAITVLCGASVEEASVLLNDIPYPMKRLGQIRNINGHYRDFFPILRVLPPSKLFREAVEVAKYRNGKLTFLLNRCKREYEEGTAQPCAAVSVLRENKQNLSDESLTSVSNSMVSSGLDSHMPNTLLWGLGLLASNKDMQEKAYDAIISQEKLGDAMNIERDNYLFAFVKEMGRYFTTFRLALARETIGKDLVWKGHYIPEGTTVYTNCHAMNRDPARFVNPEKFWPERFMSGPEAERTMPHYGFGIGRRNCPAMNLVHKEIYTVYKRILLNWSIELFDGEREFDAVRGCADGLEFNQAPKPYRIKLTVRDQQKLDAYLNTEL</sequence>
<dbReference type="InterPro" id="IPR002401">
    <property type="entry name" value="Cyt_P450_E_grp-I"/>
</dbReference>
<dbReference type="SUPFAM" id="SSF48264">
    <property type="entry name" value="Cytochrome P450"/>
    <property type="match status" value="1"/>
</dbReference>
<comment type="pathway">
    <text evidence="2">Secondary metabolite biosynthesis.</text>
</comment>
<evidence type="ECO:0000256" key="7">
    <source>
        <dbReference type="ARBA" id="ARBA00023004"/>
    </source>
</evidence>
<dbReference type="PANTHER" id="PTHR46300:SF9">
    <property type="entry name" value="P450, PUTATIVE-RELATED"/>
    <property type="match status" value="1"/>
</dbReference>
<keyword evidence="8 10" id="KW-0503">Monooxygenase</keyword>
<evidence type="ECO:0000256" key="9">
    <source>
        <dbReference type="PIRSR" id="PIRSR602401-1"/>
    </source>
</evidence>
<protein>
    <submittedName>
        <fullName evidence="11">3-hydroxyphenylacetate 6-hydroxylase</fullName>
    </submittedName>
</protein>
<dbReference type="InterPro" id="IPR036396">
    <property type="entry name" value="Cyt_P450_sf"/>
</dbReference>
<comment type="similarity">
    <text evidence="3 10">Belongs to the cytochrome P450 family.</text>
</comment>
<dbReference type="InParanoid" id="A0A369K2B9"/>